<comment type="pathway">
    <text evidence="1 6">Amino-acid degradation; L-arginine degradation via ADI pathway; carbamoyl phosphate from L-arginine: step 1/2.</text>
</comment>
<reference evidence="7 8" key="1">
    <citation type="submission" date="2021-11" db="EMBL/GenBank/DDBJ databases">
        <authorList>
            <person name="Depoorter E."/>
        </authorList>
    </citation>
    <scope>NUCLEOTIDE SEQUENCE [LARGE SCALE GENOMIC DNA]</scope>
    <source>
        <strain evidence="7 8">LMG 24286</strain>
    </source>
</reference>
<dbReference type="Gene3D" id="1.10.3930.10">
    <property type="entry name" value="Arginine deiminase"/>
    <property type="match status" value="1"/>
</dbReference>
<dbReference type="Proteomes" id="UP000789719">
    <property type="component" value="Unassembled WGS sequence"/>
</dbReference>
<dbReference type="PANTHER" id="PTHR47271:SF2">
    <property type="entry name" value="ARGININE DEIMINASE"/>
    <property type="match status" value="1"/>
</dbReference>
<dbReference type="RefSeq" id="WP_230098217.1">
    <property type="nucleotide sequence ID" value="NZ_CAKKNT010000004.1"/>
</dbReference>
<proteinExistence type="inferred from homology"/>
<evidence type="ECO:0000256" key="4">
    <source>
        <dbReference type="ARBA" id="ARBA00022801"/>
    </source>
</evidence>
<sequence>MQKPVINVNSEIGTLKSVLLKRPGAEIENITPDTMARLLFDDIPYLKNAQLEHDYFAQLLSDHDVEVVYLDDLVEDVFNQSSDLKTAFLQRFLDEAGYGLGTTHNALSEYLESFTNNELITKLYAGIRRNELDFTNDSLHDLAGRDAANPYLLNPLPNAYFTRDPQATIGNGITINRMTYKARQPESLFSEFIIHHHPRFTGKVDIWRNRDNLTRLEGGDQLVLNDHVLAIGVSQRTSSKSVEGLARELFANPSSKFDTIIAVEIPHNHAMMHLDTVFTMINHDQFSVFPGIMDANGQMNIFIMTPGPDNTIKLAHRNNLAATLKEVLGLSEIDVIETGNGDAIIGPREQWNDGSNTLAIAPGEVITYDRNYVSNELLRQHGILVHEIRSSELSRGRGGPRCMSQPLWREDL</sequence>
<organism evidence="7 8">
    <name type="scientific">Periweissella ghanensis</name>
    <dbReference type="NCBI Taxonomy" id="467997"/>
    <lineage>
        <taxon>Bacteria</taxon>
        <taxon>Bacillati</taxon>
        <taxon>Bacillota</taxon>
        <taxon>Bacilli</taxon>
        <taxon>Lactobacillales</taxon>
        <taxon>Lactobacillaceae</taxon>
        <taxon>Periweissella</taxon>
    </lineage>
</organism>
<dbReference type="InterPro" id="IPR003876">
    <property type="entry name" value="Arg_deiminase"/>
</dbReference>
<dbReference type="PANTHER" id="PTHR47271">
    <property type="entry name" value="ARGININE DEIMINASE"/>
    <property type="match status" value="1"/>
</dbReference>
<gene>
    <name evidence="6 7" type="primary">arcA</name>
    <name evidence="7" type="ORF">WGH24286_00528</name>
</gene>
<comment type="subcellular location">
    <subcellularLocation>
        <location evidence="6">Cytoplasm</location>
    </subcellularLocation>
</comment>
<comment type="catalytic activity">
    <reaction evidence="5 6">
        <text>L-arginine + H2O = L-citrulline + NH4(+)</text>
        <dbReference type="Rhea" id="RHEA:19597"/>
        <dbReference type="ChEBI" id="CHEBI:15377"/>
        <dbReference type="ChEBI" id="CHEBI:28938"/>
        <dbReference type="ChEBI" id="CHEBI:32682"/>
        <dbReference type="ChEBI" id="CHEBI:57743"/>
        <dbReference type="EC" id="3.5.3.6"/>
    </reaction>
</comment>
<evidence type="ECO:0000313" key="8">
    <source>
        <dbReference type="Proteomes" id="UP000789719"/>
    </source>
</evidence>
<keyword evidence="6" id="KW-0963">Cytoplasm</keyword>
<keyword evidence="4 6" id="KW-0378">Hydrolase</keyword>
<dbReference type="Pfam" id="PF02274">
    <property type="entry name" value="ADI"/>
    <property type="match status" value="1"/>
</dbReference>
<keyword evidence="3 6" id="KW-0056">Arginine metabolism</keyword>
<evidence type="ECO:0000256" key="1">
    <source>
        <dbReference type="ARBA" id="ARBA00005213"/>
    </source>
</evidence>
<dbReference type="EMBL" id="CAKKNT010000004">
    <property type="protein sequence ID" value="CAH0418112.1"/>
    <property type="molecule type" value="Genomic_DNA"/>
</dbReference>
<dbReference type="HAMAP" id="MF_00242">
    <property type="entry name" value="Arg_deiminase"/>
    <property type="match status" value="1"/>
</dbReference>
<evidence type="ECO:0000313" key="7">
    <source>
        <dbReference type="EMBL" id="CAH0418112.1"/>
    </source>
</evidence>
<dbReference type="PRINTS" id="PR01466">
    <property type="entry name" value="ARGDEIMINASE"/>
</dbReference>
<protein>
    <recommendedName>
        <fullName evidence="6">Arginine deiminase</fullName>
        <shortName evidence="6">ADI</shortName>
        <ecNumber evidence="6">3.5.3.6</ecNumber>
    </recommendedName>
    <alternativeName>
        <fullName evidence="6">Arginine dihydrolase</fullName>
        <shortName evidence="6">AD</shortName>
    </alternativeName>
</protein>
<dbReference type="NCBIfam" id="NF002381">
    <property type="entry name" value="PRK01388.1"/>
    <property type="match status" value="1"/>
</dbReference>
<feature type="active site" description="Amidino-cysteine intermediate" evidence="6">
    <location>
        <position position="402"/>
    </location>
</feature>
<evidence type="ECO:0000256" key="2">
    <source>
        <dbReference type="ARBA" id="ARBA00010206"/>
    </source>
</evidence>
<accession>A0ABM8Z9G4</accession>
<evidence type="ECO:0000256" key="5">
    <source>
        <dbReference type="ARBA" id="ARBA00049429"/>
    </source>
</evidence>
<comment type="caution">
    <text evidence="7">The sequence shown here is derived from an EMBL/GenBank/DDBJ whole genome shotgun (WGS) entry which is preliminary data.</text>
</comment>
<dbReference type="Gene3D" id="3.75.10.10">
    <property type="entry name" value="L-arginine/glycine Amidinotransferase, Chain A"/>
    <property type="match status" value="1"/>
</dbReference>
<evidence type="ECO:0000256" key="3">
    <source>
        <dbReference type="ARBA" id="ARBA00022503"/>
    </source>
</evidence>
<keyword evidence="8" id="KW-1185">Reference proteome</keyword>
<dbReference type="SUPFAM" id="SSF55909">
    <property type="entry name" value="Pentein"/>
    <property type="match status" value="1"/>
</dbReference>
<comment type="similarity">
    <text evidence="2 6">Belongs to the arginine deiminase family.</text>
</comment>
<evidence type="ECO:0000256" key="6">
    <source>
        <dbReference type="HAMAP-Rule" id="MF_00242"/>
    </source>
</evidence>
<dbReference type="EC" id="3.5.3.6" evidence="6"/>
<dbReference type="NCBIfam" id="TIGR01078">
    <property type="entry name" value="arcA"/>
    <property type="match status" value="1"/>
</dbReference>
<dbReference type="PIRSF" id="PIRSF006356">
    <property type="entry name" value="Arg_deiminase"/>
    <property type="match status" value="1"/>
</dbReference>
<dbReference type="GO" id="GO:0016990">
    <property type="term" value="F:arginine deiminase activity"/>
    <property type="evidence" value="ECO:0007669"/>
    <property type="project" value="UniProtKB-EC"/>
</dbReference>
<name>A0ABM8Z9G4_9LACO</name>